<dbReference type="EMBL" id="MU155176">
    <property type="protein sequence ID" value="KAF9481615.1"/>
    <property type="molecule type" value="Genomic_DNA"/>
</dbReference>
<gene>
    <name evidence="1" type="ORF">BDN70DRAFT_876097</name>
</gene>
<dbReference type="OrthoDB" id="2756615at2759"/>
<keyword evidence="2" id="KW-1185">Reference proteome</keyword>
<name>A0A9P6D304_9AGAR</name>
<dbReference type="Proteomes" id="UP000807469">
    <property type="component" value="Unassembled WGS sequence"/>
</dbReference>
<proteinExistence type="predicted"/>
<evidence type="ECO:0000313" key="2">
    <source>
        <dbReference type="Proteomes" id="UP000807469"/>
    </source>
</evidence>
<comment type="caution">
    <text evidence="1">The sequence shown here is derived from an EMBL/GenBank/DDBJ whole genome shotgun (WGS) entry which is preliminary data.</text>
</comment>
<dbReference type="AlphaFoldDB" id="A0A9P6D304"/>
<accession>A0A9P6D304</accession>
<sequence length="136" mass="15113">MDKNELGGVVQFNVAIVEVWGGSWEPVGYNKADEVRRYRSNVLRRRTASDGPSRMFSVSIAGSTPYNARYGDPNPPTYRHWYQFPISKEGTHNMAISNTSVDCAVITSDIDIPLATTLVISDNDPGFNETGKWQPS</sequence>
<evidence type="ECO:0000313" key="1">
    <source>
        <dbReference type="EMBL" id="KAF9481615.1"/>
    </source>
</evidence>
<protein>
    <submittedName>
        <fullName evidence="1">Uncharacterized protein</fullName>
    </submittedName>
</protein>
<organism evidence="1 2">
    <name type="scientific">Pholiota conissans</name>
    <dbReference type="NCBI Taxonomy" id="109636"/>
    <lineage>
        <taxon>Eukaryota</taxon>
        <taxon>Fungi</taxon>
        <taxon>Dikarya</taxon>
        <taxon>Basidiomycota</taxon>
        <taxon>Agaricomycotina</taxon>
        <taxon>Agaricomycetes</taxon>
        <taxon>Agaricomycetidae</taxon>
        <taxon>Agaricales</taxon>
        <taxon>Agaricineae</taxon>
        <taxon>Strophariaceae</taxon>
        <taxon>Pholiota</taxon>
    </lineage>
</organism>
<reference evidence="1" key="1">
    <citation type="submission" date="2020-11" db="EMBL/GenBank/DDBJ databases">
        <authorList>
            <consortium name="DOE Joint Genome Institute"/>
            <person name="Ahrendt S."/>
            <person name="Riley R."/>
            <person name="Andreopoulos W."/>
            <person name="Labutti K."/>
            <person name="Pangilinan J."/>
            <person name="Ruiz-Duenas F.J."/>
            <person name="Barrasa J.M."/>
            <person name="Sanchez-Garcia M."/>
            <person name="Camarero S."/>
            <person name="Miyauchi S."/>
            <person name="Serrano A."/>
            <person name="Linde D."/>
            <person name="Babiker R."/>
            <person name="Drula E."/>
            <person name="Ayuso-Fernandez I."/>
            <person name="Pacheco R."/>
            <person name="Padilla G."/>
            <person name="Ferreira P."/>
            <person name="Barriuso J."/>
            <person name="Kellner H."/>
            <person name="Castanera R."/>
            <person name="Alfaro M."/>
            <person name="Ramirez L."/>
            <person name="Pisabarro A.G."/>
            <person name="Kuo A."/>
            <person name="Tritt A."/>
            <person name="Lipzen A."/>
            <person name="He G."/>
            <person name="Yan M."/>
            <person name="Ng V."/>
            <person name="Cullen D."/>
            <person name="Martin F."/>
            <person name="Rosso M.-N."/>
            <person name="Henrissat B."/>
            <person name="Hibbett D."/>
            <person name="Martinez A.T."/>
            <person name="Grigoriev I.V."/>
        </authorList>
    </citation>
    <scope>NUCLEOTIDE SEQUENCE</scope>
    <source>
        <strain evidence="1">CIRM-BRFM 674</strain>
    </source>
</reference>